<dbReference type="SUPFAM" id="SSF103190">
    <property type="entry name" value="Sensory domain-like"/>
    <property type="match status" value="1"/>
</dbReference>
<comment type="caution">
    <text evidence="15">The sequence shown here is derived from an EMBL/GenBank/DDBJ whole genome shotgun (WGS) entry which is preliminary data.</text>
</comment>
<evidence type="ECO:0000256" key="6">
    <source>
        <dbReference type="ARBA" id="ARBA00022989"/>
    </source>
</evidence>
<dbReference type="SUPFAM" id="SSF58104">
    <property type="entry name" value="Methyl-accepting chemotaxis protein (MCP) signaling domain"/>
    <property type="match status" value="1"/>
</dbReference>
<feature type="transmembrane region" description="Helical" evidence="12">
    <location>
        <begin position="274"/>
        <end position="301"/>
    </location>
</feature>
<dbReference type="SMART" id="SM00304">
    <property type="entry name" value="HAMP"/>
    <property type="match status" value="1"/>
</dbReference>
<dbReference type="GO" id="GO:0005886">
    <property type="term" value="C:plasma membrane"/>
    <property type="evidence" value="ECO:0007669"/>
    <property type="project" value="UniProtKB-SubCell"/>
</dbReference>
<dbReference type="FunFam" id="1.10.287.950:FF:000001">
    <property type="entry name" value="Methyl-accepting chemotaxis sensory transducer"/>
    <property type="match status" value="1"/>
</dbReference>
<dbReference type="Gene3D" id="1.10.287.950">
    <property type="entry name" value="Methyl-accepting chemotaxis protein"/>
    <property type="match status" value="1"/>
</dbReference>
<dbReference type="Gene3D" id="3.30.450.20">
    <property type="entry name" value="PAS domain"/>
    <property type="match status" value="2"/>
</dbReference>
<keyword evidence="6 12" id="KW-1133">Transmembrane helix</keyword>
<evidence type="ECO:0000256" key="2">
    <source>
        <dbReference type="ARBA" id="ARBA00004651"/>
    </source>
</evidence>
<comment type="similarity">
    <text evidence="9">Belongs to the methyl-accepting chemotaxis (MCP) protein family.</text>
</comment>
<sequence length="629" mass="68326">MNLSLKGKLIMTSLLVVIVMAVVLTLLSANLLKDETESGIKERVYGISKSATSSITQWLDVRSKVISAVIPHTMKEDSLPFLQQAQQGAQFDLLYFGTEQGTMHRSIPSRGADNASYDPRTRGWYQEAKNSSGTILTAAYADAITGALMVTLAEPIKKDGQFWGVIGADVLIDQLVKDVIAIDAGAKSNAMLINRDTGLIVAHRNKDLILKPLASYSPNLTQQVIDRSMAENKIQTVMVGDVEKLLFFTAVPETDWVLGIELDKEVEYTNIGALFMQLTSISVAITILVVIVFSALVGFLLRDLGRVSQALAEIADGDADLTQRIEPRYQDEVGALANNFNQFVGNMHGMIKRFHEVSQGLTLQAENTAAQAHERTRRIMVQQDEINMVATAINEMAAATQEIAGNADNTAATSLDTVKISNHGVEQVKNTQQSISELSKEMTVAKEVIENLNQHAQNINTILSAIQGIAEQTNLLALNAAIEAARAGEQGRGFAVVADEVRVLSQRTHSSTQEIQQTIETLQKTTTQAVNIMTESSKLSESSVEDANVAAQSLVKIGEAVGTISDMATQIATAAEEQASVTEEITRNTQGIRDVSDELAKEAQEASQQAELLSSLSKELQQEINRFKL</sequence>
<keyword evidence="3" id="KW-1003">Cell membrane</keyword>
<keyword evidence="4" id="KW-0145">Chemotaxis</keyword>
<gene>
    <name evidence="15" type="ORF">ERJ77_09215</name>
</gene>
<dbReference type="AlphaFoldDB" id="A0A1E5FL05"/>
<reference evidence="15" key="1">
    <citation type="journal article" date="2021" name="PeerJ">
        <title>Analysis of 44 Vibrio anguillarum genomes reveals high genetic diversity.</title>
        <authorList>
            <person name="Hansen M.J."/>
            <person name="Dalsgaard I."/>
        </authorList>
    </citation>
    <scope>NUCLEOTIDE SEQUENCE</scope>
    <source>
        <strain evidence="15">850617-1/1</strain>
    </source>
</reference>
<dbReference type="SMART" id="SM00283">
    <property type="entry name" value="MA"/>
    <property type="match status" value="1"/>
</dbReference>
<feature type="domain" description="HAMP" evidence="14">
    <location>
        <begin position="298"/>
        <end position="352"/>
    </location>
</feature>
<dbReference type="PANTHER" id="PTHR32089:SF117">
    <property type="entry name" value="METHYL ACCEPTING SENSORY TRANSDUCER WITH CACHE_1 SMALL MOLECULE BINDING DOMAIN"/>
    <property type="match status" value="1"/>
</dbReference>
<dbReference type="CDD" id="cd11386">
    <property type="entry name" value="MCP_signal"/>
    <property type="match status" value="1"/>
</dbReference>
<dbReference type="GeneID" id="83859224"/>
<accession>A0A221WWI8</accession>
<evidence type="ECO:0000256" key="4">
    <source>
        <dbReference type="ARBA" id="ARBA00022500"/>
    </source>
</evidence>
<dbReference type="Pfam" id="PF02743">
    <property type="entry name" value="dCache_1"/>
    <property type="match status" value="1"/>
</dbReference>
<evidence type="ECO:0000259" key="14">
    <source>
        <dbReference type="PROSITE" id="PS50885"/>
    </source>
</evidence>
<evidence type="ECO:0000313" key="15">
    <source>
        <dbReference type="EMBL" id="MBF4434689.1"/>
    </source>
</evidence>
<dbReference type="PROSITE" id="PS50111">
    <property type="entry name" value="CHEMOTAXIS_TRANSDUC_2"/>
    <property type="match status" value="1"/>
</dbReference>
<evidence type="ECO:0000256" key="1">
    <source>
        <dbReference type="ARBA" id="ARBA00004533"/>
    </source>
</evidence>
<evidence type="ECO:0000256" key="12">
    <source>
        <dbReference type="SAM" id="Phobius"/>
    </source>
</evidence>
<dbReference type="CDD" id="cd12913">
    <property type="entry name" value="PDC1_MCP_like"/>
    <property type="match status" value="1"/>
</dbReference>
<evidence type="ECO:0000256" key="8">
    <source>
        <dbReference type="ARBA" id="ARBA00023224"/>
    </source>
</evidence>
<dbReference type="PANTHER" id="PTHR32089">
    <property type="entry name" value="METHYL-ACCEPTING CHEMOTAXIS PROTEIN MCPB"/>
    <property type="match status" value="1"/>
</dbReference>
<dbReference type="CDD" id="cd12912">
    <property type="entry name" value="PDC2_MCP_like"/>
    <property type="match status" value="1"/>
</dbReference>
<dbReference type="GO" id="GO:0007165">
    <property type="term" value="P:signal transduction"/>
    <property type="evidence" value="ECO:0007669"/>
    <property type="project" value="UniProtKB-KW"/>
</dbReference>
<feature type="coiled-coil region" evidence="11">
    <location>
        <begin position="596"/>
        <end position="623"/>
    </location>
</feature>
<dbReference type="InterPro" id="IPR029151">
    <property type="entry name" value="Sensor-like_sf"/>
</dbReference>
<dbReference type="RefSeq" id="WP_017045419.1">
    <property type="nucleotide sequence ID" value="NZ_AJYU02000026.1"/>
</dbReference>
<evidence type="ECO:0000256" key="11">
    <source>
        <dbReference type="SAM" id="Coils"/>
    </source>
</evidence>
<dbReference type="CDD" id="cd06225">
    <property type="entry name" value="HAMP"/>
    <property type="match status" value="1"/>
</dbReference>
<evidence type="ECO:0000256" key="9">
    <source>
        <dbReference type="ARBA" id="ARBA00029447"/>
    </source>
</evidence>
<evidence type="ECO:0000313" key="16">
    <source>
        <dbReference type="Proteomes" id="UP000786185"/>
    </source>
</evidence>
<dbReference type="EMBL" id="SCLC01000005">
    <property type="protein sequence ID" value="MBF4434689.1"/>
    <property type="molecule type" value="Genomic_DNA"/>
</dbReference>
<accession>A0A1E5FL05</accession>
<keyword evidence="8 10" id="KW-0807">Transducer</keyword>
<feature type="domain" description="Methyl-accepting transducer" evidence="13">
    <location>
        <begin position="357"/>
        <end position="593"/>
    </location>
</feature>
<evidence type="ECO:0000256" key="7">
    <source>
        <dbReference type="ARBA" id="ARBA00023136"/>
    </source>
</evidence>
<comment type="subcellular location">
    <subcellularLocation>
        <location evidence="1">Cell inner membrane</location>
    </subcellularLocation>
    <subcellularLocation>
        <location evidence="2">Cell membrane</location>
        <topology evidence="2">Multi-pass membrane protein</topology>
    </subcellularLocation>
</comment>
<dbReference type="Pfam" id="PF00672">
    <property type="entry name" value="HAMP"/>
    <property type="match status" value="1"/>
</dbReference>
<organism evidence="15 16">
    <name type="scientific">Vibrio anguillarum</name>
    <name type="common">Listonella anguillarum</name>
    <dbReference type="NCBI Taxonomy" id="55601"/>
    <lineage>
        <taxon>Bacteria</taxon>
        <taxon>Pseudomonadati</taxon>
        <taxon>Pseudomonadota</taxon>
        <taxon>Gammaproteobacteria</taxon>
        <taxon>Vibrionales</taxon>
        <taxon>Vibrionaceae</taxon>
        <taxon>Vibrio</taxon>
    </lineage>
</organism>
<keyword evidence="7 12" id="KW-0472">Membrane</keyword>
<evidence type="ECO:0000256" key="10">
    <source>
        <dbReference type="PROSITE-ProRule" id="PRU00284"/>
    </source>
</evidence>
<evidence type="ECO:0000256" key="3">
    <source>
        <dbReference type="ARBA" id="ARBA00022475"/>
    </source>
</evidence>
<dbReference type="GO" id="GO:0006935">
    <property type="term" value="P:chemotaxis"/>
    <property type="evidence" value="ECO:0007669"/>
    <property type="project" value="UniProtKB-KW"/>
</dbReference>
<dbReference type="InterPro" id="IPR003660">
    <property type="entry name" value="HAMP_dom"/>
</dbReference>
<protein>
    <submittedName>
        <fullName evidence="15">Methyl-accepting chemotaxis protein</fullName>
    </submittedName>
</protein>
<name>A0A1E5FL05_VIBAN</name>
<dbReference type="PROSITE" id="PS50885">
    <property type="entry name" value="HAMP"/>
    <property type="match status" value="1"/>
</dbReference>
<evidence type="ECO:0000256" key="5">
    <source>
        <dbReference type="ARBA" id="ARBA00022692"/>
    </source>
</evidence>
<dbReference type="InterPro" id="IPR033479">
    <property type="entry name" value="dCache_1"/>
</dbReference>
<proteinExistence type="inferred from homology"/>
<keyword evidence="11" id="KW-0175">Coiled coil</keyword>
<keyword evidence="5 12" id="KW-0812">Transmembrane</keyword>
<dbReference type="Pfam" id="PF00015">
    <property type="entry name" value="MCPsignal"/>
    <property type="match status" value="1"/>
</dbReference>
<dbReference type="Proteomes" id="UP000786185">
    <property type="component" value="Unassembled WGS sequence"/>
</dbReference>
<evidence type="ECO:0000259" key="13">
    <source>
        <dbReference type="PROSITE" id="PS50111"/>
    </source>
</evidence>
<dbReference type="InterPro" id="IPR004089">
    <property type="entry name" value="MCPsignal_dom"/>
</dbReference>